<sequence length="558" mass="64390">MQCSPLSSLSQLKSKQTPFGRGEVPFGNERGPFQDEFDLNELKTVAAKDRKLREAIRLSEAKSRAEAWMKAFLQEEAENVRRGSKINSDDDYTTQSEGDEDMVPVVLPLAFNRKIDLMRIESRSFIHKLWLRRISLTPKKGNDGHGSSLEHFELAIHNAEENIRREKYFIYKEFYNEYKFQMIPVNAEVLEKAFSRVLEEKEKSAFQMIHEDVVRFMSPTVRLCALLGLKLDFLDRLETIPEDHLDHRSLCDWITIFLQNNSRSVNAEKKTSLKLELLDSIGFDPLSTTVKTIMARSSKGNTQCHIAACEWAEIFIQDEFRYNPLLSSLYLWQFPFQSDLTNSWFQLPPLTDDGESENDPDPFHVSIMNVVTKEWRASKDIHSKLDDFLSQRNGTTVLYHGTDHHSAVNILRQGIDLNAGKQNRDFSSRSGFYLTKNMDEAINWALSTTAKPAILVFQVSQEDLDGAKKLDLSNNEERWREIVTSFRSGRRTATTRESVSAYDLIEGPEATMRYDEATWELLWEQKPFSNQVCLISEDFAEEFQKTLHSILFLDVSST</sequence>
<reference evidence="2" key="2">
    <citation type="journal article" date="2023" name="Science">
        <title>Genomic signatures of disease resistance in endangered staghorn corals.</title>
        <authorList>
            <person name="Vollmer S.V."/>
            <person name="Selwyn J.D."/>
            <person name="Despard B.A."/>
            <person name="Roesel C.L."/>
        </authorList>
    </citation>
    <scope>NUCLEOTIDE SEQUENCE</scope>
    <source>
        <strain evidence="2">K2</strain>
    </source>
</reference>
<dbReference type="AlphaFoldDB" id="A0AAD9UZD2"/>
<feature type="compositionally biased region" description="Low complexity" evidence="1">
    <location>
        <begin position="1"/>
        <end position="16"/>
    </location>
</feature>
<dbReference type="EMBL" id="JARQWQ010000061">
    <property type="protein sequence ID" value="KAK2555604.1"/>
    <property type="molecule type" value="Genomic_DNA"/>
</dbReference>
<proteinExistence type="predicted"/>
<keyword evidence="3" id="KW-1185">Reference proteome</keyword>
<feature type="region of interest" description="Disordered" evidence="1">
    <location>
        <begin position="1"/>
        <end position="32"/>
    </location>
</feature>
<evidence type="ECO:0000256" key="1">
    <source>
        <dbReference type="SAM" id="MobiDB-lite"/>
    </source>
</evidence>
<evidence type="ECO:0000313" key="2">
    <source>
        <dbReference type="EMBL" id="KAK2555604.1"/>
    </source>
</evidence>
<dbReference type="Proteomes" id="UP001249851">
    <property type="component" value="Unassembled WGS sequence"/>
</dbReference>
<gene>
    <name evidence="2" type="ORF">P5673_022625</name>
</gene>
<reference evidence="2" key="1">
    <citation type="journal article" date="2023" name="G3 (Bethesda)">
        <title>Whole genome assembly and annotation of the endangered Caribbean coral Acropora cervicornis.</title>
        <authorList>
            <person name="Selwyn J.D."/>
            <person name="Vollmer S.V."/>
        </authorList>
    </citation>
    <scope>NUCLEOTIDE SEQUENCE</scope>
    <source>
        <strain evidence="2">K2</strain>
    </source>
</reference>
<organism evidence="2 3">
    <name type="scientific">Acropora cervicornis</name>
    <name type="common">Staghorn coral</name>
    <dbReference type="NCBI Taxonomy" id="6130"/>
    <lineage>
        <taxon>Eukaryota</taxon>
        <taxon>Metazoa</taxon>
        <taxon>Cnidaria</taxon>
        <taxon>Anthozoa</taxon>
        <taxon>Hexacorallia</taxon>
        <taxon>Scleractinia</taxon>
        <taxon>Astrocoeniina</taxon>
        <taxon>Acroporidae</taxon>
        <taxon>Acropora</taxon>
    </lineage>
</organism>
<dbReference type="Gene3D" id="3.90.175.10">
    <property type="entry name" value="Diphtheria Toxin, domain 1"/>
    <property type="match status" value="1"/>
</dbReference>
<accession>A0AAD9UZD2</accession>
<protein>
    <recommendedName>
        <fullName evidence="4">DUF3990 domain-containing protein</fullName>
    </recommendedName>
</protein>
<comment type="caution">
    <text evidence="2">The sequence shown here is derived from an EMBL/GenBank/DDBJ whole genome shotgun (WGS) entry which is preliminary data.</text>
</comment>
<dbReference type="Pfam" id="PF13151">
    <property type="entry name" value="DUF3990"/>
    <property type="match status" value="1"/>
</dbReference>
<dbReference type="SUPFAM" id="SSF56399">
    <property type="entry name" value="ADP-ribosylation"/>
    <property type="match status" value="1"/>
</dbReference>
<dbReference type="InterPro" id="IPR025051">
    <property type="entry name" value="DUF3990"/>
</dbReference>
<evidence type="ECO:0000313" key="3">
    <source>
        <dbReference type="Proteomes" id="UP001249851"/>
    </source>
</evidence>
<evidence type="ECO:0008006" key="4">
    <source>
        <dbReference type="Google" id="ProtNLM"/>
    </source>
</evidence>
<name>A0AAD9UZD2_ACRCE</name>